<evidence type="ECO:0000256" key="14">
    <source>
        <dbReference type="RuleBase" id="RU364047"/>
    </source>
</evidence>
<comment type="catalytic activity">
    <reaction evidence="12 14">
        <text>an alpha-D-Man-(1-&gt;2)-alpha-D-Man-(1-&gt;2)-alpha-D-Man-(1-&gt;3)-[alpha-D-Man-(1-&gt;6)]-beta-D-Man-(1-&gt;4)-beta-D-GlcNAc-(1-&gt;4)-alpha-D-GlcNAc-diphospho-di-trans,poly-cis-dolichol + a di-trans,poly-cis-dolichyl beta-D-mannosyl phosphate = an alpha-D-Man-(1-&gt;2)-alpha-D-Man-(1-&gt;2)-alpha-D-Man-(1-&gt;3)-[alpha-D-Man-(1-&gt;3)-alpha-D-Man-(1-&gt;6)]-beta-D-Man-(1-&gt;4)-beta-D-GlcNAc-(1-&gt;4)-alpha-D-GlcNAc-diphospho-di-trans,poly-cis-dolichol + a di-trans,poly-cis-dolichyl phosphate + H(+)</text>
        <dbReference type="Rhea" id="RHEA:29527"/>
        <dbReference type="Rhea" id="RHEA-COMP:19498"/>
        <dbReference type="Rhea" id="RHEA-COMP:19501"/>
        <dbReference type="Rhea" id="RHEA-COMP:19516"/>
        <dbReference type="Rhea" id="RHEA-COMP:19517"/>
        <dbReference type="ChEBI" id="CHEBI:15378"/>
        <dbReference type="ChEBI" id="CHEBI:57683"/>
        <dbReference type="ChEBI" id="CHEBI:58211"/>
        <dbReference type="ChEBI" id="CHEBI:132515"/>
        <dbReference type="ChEBI" id="CHEBI:132516"/>
        <dbReference type="EC" id="2.4.1.258"/>
    </reaction>
    <physiologicalReaction direction="left-to-right" evidence="12 14">
        <dbReference type="Rhea" id="RHEA:29528"/>
    </physiologicalReaction>
</comment>
<evidence type="ECO:0000313" key="16">
    <source>
        <dbReference type="EMBL" id="KAL2914926.1"/>
    </source>
</evidence>
<evidence type="ECO:0000256" key="13">
    <source>
        <dbReference type="ARBA" id="ARBA00093457"/>
    </source>
</evidence>
<name>A0ABR4N639_9FUNG</name>
<keyword evidence="6 14" id="KW-0808">Transferase</keyword>
<feature type="transmembrane region" description="Helical" evidence="14">
    <location>
        <begin position="268"/>
        <end position="287"/>
    </location>
</feature>
<evidence type="ECO:0000256" key="6">
    <source>
        <dbReference type="ARBA" id="ARBA00022679"/>
    </source>
</evidence>
<comment type="function">
    <text evidence="11 14">Dol-P-Man:Man(5)GlcNAc(2)-PP-Dol alpha-1,3-mannosyltransferase that operates in the biosynthetic pathway of dolichol-linked oligosaccharides, the glycan precursors employed in protein asparagine (N)-glycosylation. The assembly of dolichol-linked oligosaccharides begins on the cytosolic side of the endoplasmic reticulum membrane and finishes in its lumen. The sequential addition of sugars to dolichol pyrophosphate produces dolichol-linked oligosaccharides containing fourteen sugars, including two GlcNAcs, nine mannoses and three glucoses. Once assembled, the oligosaccharide is transferred from the lipid to nascent proteins by oligosaccharyltransferases. In the lumen of the endoplasmic reticulum, adds the first dolichyl beta-D-mannosyl phosphate derived mannose in an alpha-1,3 linkage to Man(5)GlcNAc(2)-PP-dolichol to produce Man(6)GlcNAc(2)-PP-dolichol.</text>
</comment>
<evidence type="ECO:0000256" key="1">
    <source>
        <dbReference type="ARBA" id="ARBA00004477"/>
    </source>
</evidence>
<keyword evidence="8 14" id="KW-0256">Endoplasmic reticulum</keyword>
<reference evidence="16 17" key="1">
    <citation type="submission" date="2023-09" db="EMBL/GenBank/DDBJ databases">
        <title>Pangenome analysis of Batrachochytrium dendrobatidis and related Chytrids.</title>
        <authorList>
            <person name="Yacoub M.N."/>
            <person name="Stajich J.E."/>
            <person name="James T.Y."/>
        </authorList>
    </citation>
    <scope>NUCLEOTIDE SEQUENCE [LARGE SCALE GENOMIC DNA]</scope>
    <source>
        <strain evidence="16 17">JEL0888</strain>
    </source>
</reference>
<evidence type="ECO:0000256" key="2">
    <source>
        <dbReference type="ARBA" id="ARBA00004922"/>
    </source>
</evidence>
<evidence type="ECO:0000313" key="17">
    <source>
        <dbReference type="Proteomes" id="UP001527925"/>
    </source>
</evidence>
<evidence type="ECO:0000256" key="15">
    <source>
        <dbReference type="SAM" id="MobiDB-lite"/>
    </source>
</evidence>
<sequence>MRRGAHAKGLFSASHSHAAAAESSADGAQGKSAFSKLFGRKHRGKDGKAAAEPDDDARPENETIWAALKRNLSAKAFVSFFLLSLLIVESVLTIVIIARVKYTEIDWKTYMTQVSLFVNGELDYANLHGPTGPVVYPAGFVYIYSALYLITGGGEYLFVAQLLFAWLYIATLFVVILIYRRSKIFPFWAIALLMFSRRNHSIYVLRLFNDPVAMFFMFCSILALTKRKYENASVFFSLALSVKMNILLFAPGYAWVYLRNTGIVRSMLNAGIVAAIQVALAAPFLYASPEAYVSRAFDFGRQFLHEWTVNWRFVPEDVFLMREFALALLVLHVIVLVVFAATVWRRHVPRHFHAPHQYFKFLDRFAQFFNELRDDIGIKYKRPEDAPDDVVSPDDTLLILFSSNLIGITFARSLHYQFYSWYFFTLPYLLWRTDLPLRAKLALFALIEFCWNIYPSTMASSGMLLLCHLILLVALIVGHPIRDGRKKIEKEASEVGSDSDKEKGKEKGKEKEKEKGKEKEKDKDKDKDKDKKKTD</sequence>
<comment type="pathway">
    <text evidence="2 14">Protein modification; protein glycosylation.</text>
</comment>
<dbReference type="GO" id="GO:0052925">
    <property type="term" value="F:dol-P-Man:Man(5)GlcNAc(2)-PP-Dol alpha-1,3-mannosyltransferase activity"/>
    <property type="evidence" value="ECO:0007669"/>
    <property type="project" value="UniProtKB-EC"/>
</dbReference>
<accession>A0ABR4N639</accession>
<evidence type="ECO:0000256" key="9">
    <source>
        <dbReference type="ARBA" id="ARBA00022989"/>
    </source>
</evidence>
<keyword evidence="5 14" id="KW-0328">Glycosyltransferase</keyword>
<evidence type="ECO:0000256" key="8">
    <source>
        <dbReference type="ARBA" id="ARBA00022824"/>
    </source>
</evidence>
<dbReference type="EC" id="2.4.1.258" evidence="3 14"/>
<feature type="transmembrane region" description="Helical" evidence="14">
    <location>
        <begin position="156"/>
        <end position="179"/>
    </location>
</feature>
<organism evidence="16 17">
    <name type="scientific">Polyrhizophydium stewartii</name>
    <dbReference type="NCBI Taxonomy" id="2732419"/>
    <lineage>
        <taxon>Eukaryota</taxon>
        <taxon>Fungi</taxon>
        <taxon>Fungi incertae sedis</taxon>
        <taxon>Chytridiomycota</taxon>
        <taxon>Chytridiomycota incertae sedis</taxon>
        <taxon>Chytridiomycetes</taxon>
        <taxon>Rhizophydiales</taxon>
        <taxon>Rhizophydiales incertae sedis</taxon>
        <taxon>Polyrhizophydium</taxon>
    </lineage>
</organism>
<dbReference type="InterPro" id="IPR007873">
    <property type="entry name" value="Glycosyltransferase_ALG3"/>
</dbReference>
<keyword evidence="17" id="KW-1185">Reference proteome</keyword>
<gene>
    <name evidence="16" type="primary">ALG3</name>
    <name evidence="16" type="ORF">HK105_205469</name>
</gene>
<evidence type="ECO:0000256" key="7">
    <source>
        <dbReference type="ARBA" id="ARBA00022692"/>
    </source>
</evidence>
<dbReference type="Proteomes" id="UP001527925">
    <property type="component" value="Unassembled WGS sequence"/>
</dbReference>
<feature type="region of interest" description="Disordered" evidence="15">
    <location>
        <begin position="488"/>
        <end position="535"/>
    </location>
</feature>
<feature type="transmembrane region" description="Helical" evidence="14">
    <location>
        <begin position="235"/>
        <end position="256"/>
    </location>
</feature>
<evidence type="ECO:0000256" key="10">
    <source>
        <dbReference type="ARBA" id="ARBA00023136"/>
    </source>
</evidence>
<comment type="caution">
    <text evidence="16">The sequence shown here is derived from an EMBL/GenBank/DDBJ whole genome shotgun (WGS) entry which is preliminary data.</text>
</comment>
<dbReference type="Pfam" id="PF05208">
    <property type="entry name" value="ALG3"/>
    <property type="match status" value="1"/>
</dbReference>
<evidence type="ECO:0000256" key="5">
    <source>
        <dbReference type="ARBA" id="ARBA00022676"/>
    </source>
</evidence>
<feature type="transmembrane region" description="Helical" evidence="14">
    <location>
        <begin position="200"/>
        <end position="223"/>
    </location>
</feature>
<dbReference type="PANTHER" id="PTHR12646:SF0">
    <property type="entry name" value="DOL-P-MAN:MAN(5)GLCNAC(2)-PP-DOL ALPHA-1,3-MANNOSYLTRANSFERASE"/>
    <property type="match status" value="1"/>
</dbReference>
<keyword evidence="7 14" id="KW-0812">Transmembrane</keyword>
<proteinExistence type="inferred from homology"/>
<dbReference type="EMBL" id="JADGIZ020000028">
    <property type="protein sequence ID" value="KAL2914926.1"/>
    <property type="molecule type" value="Genomic_DNA"/>
</dbReference>
<keyword evidence="9 14" id="KW-1133">Transmembrane helix</keyword>
<evidence type="ECO:0000256" key="4">
    <source>
        <dbReference type="ARBA" id="ARBA00015561"/>
    </source>
</evidence>
<feature type="transmembrane region" description="Helical" evidence="14">
    <location>
        <begin position="460"/>
        <end position="481"/>
    </location>
</feature>
<dbReference type="PANTHER" id="PTHR12646">
    <property type="entry name" value="NOT56 - RELATED"/>
    <property type="match status" value="1"/>
</dbReference>
<evidence type="ECO:0000256" key="12">
    <source>
        <dbReference type="ARBA" id="ARBA00049506"/>
    </source>
</evidence>
<protein>
    <recommendedName>
        <fullName evidence="4 14">Dol-P-Man:Man(5)GlcNAc(2)-PP-Dol alpha-1,3-mannosyltransferase</fullName>
        <ecNumber evidence="3 14">2.4.1.258</ecNumber>
    </recommendedName>
    <alternativeName>
        <fullName evidence="14">Dol-P-Man-dependent alpha(1-3)-mannosyltransferase</fullName>
    </alternativeName>
</protein>
<comment type="similarity">
    <text evidence="13">Belongs to the glycosyltransferase ALG3 family.</text>
</comment>
<feature type="transmembrane region" description="Helical" evidence="14">
    <location>
        <begin position="324"/>
        <end position="344"/>
    </location>
</feature>
<evidence type="ECO:0000256" key="11">
    <source>
        <dbReference type="ARBA" id="ARBA00044743"/>
    </source>
</evidence>
<feature type="transmembrane region" description="Helical" evidence="14">
    <location>
        <begin position="77"/>
        <end position="98"/>
    </location>
</feature>
<comment type="subcellular location">
    <subcellularLocation>
        <location evidence="1 14">Endoplasmic reticulum membrane</location>
        <topology evidence="1 14">Multi-pass membrane protein</topology>
    </subcellularLocation>
</comment>
<evidence type="ECO:0000256" key="3">
    <source>
        <dbReference type="ARBA" id="ARBA00011964"/>
    </source>
</evidence>
<keyword evidence="10 14" id="KW-0472">Membrane</keyword>